<dbReference type="GO" id="GO:0019632">
    <property type="term" value="P:shikimate metabolic process"/>
    <property type="evidence" value="ECO:0007669"/>
    <property type="project" value="InterPro"/>
</dbReference>
<dbReference type="PANTHER" id="PTHR21089">
    <property type="entry name" value="SHIKIMATE DEHYDROGENASE"/>
    <property type="match status" value="1"/>
</dbReference>
<dbReference type="PATRIC" id="fig|45076.6.peg.1510"/>
<feature type="binding site" evidence="8">
    <location>
        <position position="209"/>
    </location>
    <ligand>
        <name>NADP(+)</name>
        <dbReference type="ChEBI" id="CHEBI:58349"/>
    </ligand>
</feature>
<feature type="binding site" evidence="8">
    <location>
        <position position="211"/>
    </location>
    <ligand>
        <name>shikimate</name>
        <dbReference type="ChEBI" id="CHEBI:36208"/>
    </ligand>
</feature>
<dbReference type="GO" id="GO:0050661">
    <property type="term" value="F:NADP binding"/>
    <property type="evidence" value="ECO:0007669"/>
    <property type="project" value="InterPro"/>
</dbReference>
<dbReference type="PANTHER" id="PTHR21089:SF1">
    <property type="entry name" value="BIFUNCTIONAL 3-DEHYDROQUINATE DEHYDRATASE_SHIKIMATE DEHYDROGENASE, CHLOROPLASTIC"/>
    <property type="match status" value="1"/>
</dbReference>
<evidence type="ECO:0000313" key="13">
    <source>
        <dbReference type="Proteomes" id="UP000054662"/>
    </source>
</evidence>
<dbReference type="GO" id="GO:0005829">
    <property type="term" value="C:cytosol"/>
    <property type="evidence" value="ECO:0007669"/>
    <property type="project" value="TreeGrafter"/>
</dbReference>
<comment type="caution">
    <text evidence="12">The sequence shown here is derived from an EMBL/GenBank/DDBJ whole genome shotgun (WGS) entry which is preliminary data.</text>
</comment>
<dbReference type="HAMAP" id="MF_00222">
    <property type="entry name" value="Shikimate_DH_AroE"/>
    <property type="match status" value="1"/>
</dbReference>
<evidence type="ECO:0000259" key="10">
    <source>
        <dbReference type="Pfam" id="PF08501"/>
    </source>
</evidence>
<evidence type="ECO:0000256" key="3">
    <source>
        <dbReference type="ARBA" id="ARBA00022605"/>
    </source>
</evidence>
<feature type="domain" description="SDH C-terminal" evidence="11">
    <location>
        <begin position="233"/>
        <end position="260"/>
    </location>
</feature>
<comment type="subunit">
    <text evidence="8">Homodimer.</text>
</comment>
<dbReference type="InterPro" id="IPR013708">
    <property type="entry name" value="Shikimate_DH-bd_N"/>
</dbReference>
<evidence type="ECO:0000256" key="4">
    <source>
        <dbReference type="ARBA" id="ARBA00022857"/>
    </source>
</evidence>
<dbReference type="Pfam" id="PF01488">
    <property type="entry name" value="Shikimate_DH"/>
    <property type="match status" value="1"/>
</dbReference>
<feature type="domain" description="Quinate/shikimate 5-dehydrogenase/glutamyl-tRNA reductase" evidence="9">
    <location>
        <begin position="116"/>
        <end position="187"/>
    </location>
</feature>
<dbReference type="GO" id="GO:0004764">
    <property type="term" value="F:shikimate 3-dehydrogenase (NADP+) activity"/>
    <property type="evidence" value="ECO:0007669"/>
    <property type="project" value="UniProtKB-UniRule"/>
</dbReference>
<dbReference type="OrthoDB" id="9776868at2"/>
<dbReference type="STRING" id="45076.Lwor_1386"/>
<feature type="binding site" evidence="8">
    <location>
        <position position="233"/>
    </location>
    <ligand>
        <name>NADP(+)</name>
        <dbReference type="ChEBI" id="CHEBI:58349"/>
    </ligand>
</feature>
<reference evidence="12 13" key="1">
    <citation type="submission" date="2015-11" db="EMBL/GenBank/DDBJ databases">
        <title>Genomic analysis of 38 Legionella species identifies large and diverse effector repertoires.</title>
        <authorList>
            <person name="Burstein D."/>
            <person name="Amaro F."/>
            <person name="Zusman T."/>
            <person name="Lifshitz Z."/>
            <person name="Cohen O."/>
            <person name="Gilbert J.A."/>
            <person name="Pupko T."/>
            <person name="Shuman H.A."/>
            <person name="Segal G."/>
        </authorList>
    </citation>
    <scope>NUCLEOTIDE SEQUENCE [LARGE SCALE GENOMIC DNA]</scope>
    <source>
        <strain evidence="12 13">ATCC 49508</strain>
    </source>
</reference>
<feature type="binding site" evidence="8">
    <location>
        <position position="102"/>
    </location>
    <ligand>
        <name>shikimate</name>
        <dbReference type="ChEBI" id="CHEBI:36208"/>
    </ligand>
</feature>
<name>A0A0W1AFC7_9GAMM</name>
<dbReference type="InterPro" id="IPR011342">
    <property type="entry name" value="Shikimate_DH"/>
</dbReference>
<gene>
    <name evidence="8 12" type="primary">aroE</name>
    <name evidence="12" type="ORF">Lwor_1386</name>
</gene>
<dbReference type="NCBIfam" id="TIGR00507">
    <property type="entry name" value="aroE"/>
    <property type="match status" value="1"/>
</dbReference>
<evidence type="ECO:0000313" key="12">
    <source>
        <dbReference type="EMBL" id="KTD79872.1"/>
    </source>
</evidence>
<comment type="pathway">
    <text evidence="1 8">Metabolic intermediate biosynthesis; chorismate biosynthesis; chorismate from D-erythrose 4-phosphate and phosphoenolpyruvate: step 4/7.</text>
</comment>
<dbReference type="GO" id="GO:0008652">
    <property type="term" value="P:amino acid biosynthetic process"/>
    <property type="evidence" value="ECO:0007669"/>
    <property type="project" value="UniProtKB-KW"/>
</dbReference>
<keyword evidence="4 8" id="KW-0521">NADP</keyword>
<comment type="caution">
    <text evidence="8">Lacks conserved residue(s) required for the propagation of feature annotation.</text>
</comment>
<dbReference type="InterPro" id="IPR041121">
    <property type="entry name" value="SDH_C"/>
</dbReference>
<dbReference type="Pfam" id="PF08501">
    <property type="entry name" value="Shikimate_dh_N"/>
    <property type="match status" value="1"/>
</dbReference>
<feature type="binding site" evidence="8">
    <location>
        <position position="87"/>
    </location>
    <ligand>
        <name>shikimate</name>
        <dbReference type="ChEBI" id="CHEBI:36208"/>
    </ligand>
</feature>
<protein>
    <recommendedName>
        <fullName evidence="2 8">Shikimate dehydrogenase (NADP(+))</fullName>
        <shortName evidence="8">SDH</shortName>
        <ecNumber evidence="2 8">1.1.1.25</ecNumber>
    </recommendedName>
</protein>
<evidence type="ECO:0000256" key="8">
    <source>
        <dbReference type="HAMAP-Rule" id="MF_00222"/>
    </source>
</evidence>
<dbReference type="GO" id="GO:0009423">
    <property type="term" value="P:chorismate biosynthetic process"/>
    <property type="evidence" value="ECO:0007669"/>
    <property type="project" value="UniProtKB-UniRule"/>
</dbReference>
<feature type="binding site" evidence="8">
    <location>
        <position position="240"/>
    </location>
    <ligand>
        <name>shikimate</name>
        <dbReference type="ChEBI" id="CHEBI:36208"/>
    </ligand>
</feature>
<evidence type="ECO:0000259" key="11">
    <source>
        <dbReference type="Pfam" id="PF18317"/>
    </source>
</evidence>
<evidence type="ECO:0000256" key="7">
    <source>
        <dbReference type="ARBA" id="ARBA00049442"/>
    </source>
</evidence>
<feature type="binding site" evidence="8">
    <location>
        <begin position="149"/>
        <end position="154"/>
    </location>
    <ligand>
        <name>NADP(+)</name>
        <dbReference type="ChEBI" id="CHEBI:58349"/>
    </ligand>
</feature>
<dbReference type="CDD" id="cd01065">
    <property type="entry name" value="NAD_bind_Shikimate_DH"/>
    <property type="match status" value="1"/>
</dbReference>
<feature type="binding site" evidence="8">
    <location>
        <begin position="15"/>
        <end position="17"/>
    </location>
    <ligand>
        <name>shikimate</name>
        <dbReference type="ChEBI" id="CHEBI:36208"/>
    </ligand>
</feature>
<dbReference type="Gene3D" id="3.40.50.10860">
    <property type="entry name" value="Leucine Dehydrogenase, chain A, domain 1"/>
    <property type="match status" value="1"/>
</dbReference>
<dbReference type="NCBIfam" id="NF001310">
    <property type="entry name" value="PRK00258.1-2"/>
    <property type="match status" value="1"/>
</dbReference>
<dbReference type="EMBL" id="LNZC01000012">
    <property type="protein sequence ID" value="KTD79872.1"/>
    <property type="molecule type" value="Genomic_DNA"/>
</dbReference>
<dbReference type="UniPathway" id="UPA00053">
    <property type="reaction ID" value="UER00087"/>
</dbReference>
<feature type="active site" description="Proton acceptor" evidence="8">
    <location>
        <position position="66"/>
    </location>
</feature>
<evidence type="ECO:0000256" key="2">
    <source>
        <dbReference type="ARBA" id="ARBA00012962"/>
    </source>
</evidence>
<comment type="catalytic activity">
    <reaction evidence="7 8">
        <text>shikimate + NADP(+) = 3-dehydroshikimate + NADPH + H(+)</text>
        <dbReference type="Rhea" id="RHEA:17737"/>
        <dbReference type="ChEBI" id="CHEBI:15378"/>
        <dbReference type="ChEBI" id="CHEBI:16630"/>
        <dbReference type="ChEBI" id="CHEBI:36208"/>
        <dbReference type="ChEBI" id="CHEBI:57783"/>
        <dbReference type="ChEBI" id="CHEBI:58349"/>
        <dbReference type="EC" id="1.1.1.25"/>
    </reaction>
</comment>
<dbReference type="InterPro" id="IPR036291">
    <property type="entry name" value="NAD(P)-bd_dom_sf"/>
</dbReference>
<evidence type="ECO:0000256" key="1">
    <source>
        <dbReference type="ARBA" id="ARBA00004871"/>
    </source>
</evidence>
<dbReference type="SUPFAM" id="SSF51735">
    <property type="entry name" value="NAD(P)-binding Rossmann-fold domains"/>
    <property type="match status" value="1"/>
</dbReference>
<dbReference type="AlphaFoldDB" id="A0A0W1AFC7"/>
<accession>A0A0W1AFC7</accession>
<organism evidence="12 13">
    <name type="scientific">Legionella worsleiensis</name>
    <dbReference type="NCBI Taxonomy" id="45076"/>
    <lineage>
        <taxon>Bacteria</taxon>
        <taxon>Pseudomonadati</taxon>
        <taxon>Pseudomonadota</taxon>
        <taxon>Gammaproteobacteria</taxon>
        <taxon>Legionellales</taxon>
        <taxon>Legionellaceae</taxon>
        <taxon>Legionella</taxon>
    </lineage>
</organism>
<comment type="function">
    <text evidence="8">Involved in the biosynthesis of the chorismate, which leads to the biosynthesis of aromatic amino acids. Catalyzes the reversible NADPH linked reduction of 3-dehydroshikimate (DHSA) to yield shikimate (SA).</text>
</comment>
<dbReference type="InterPro" id="IPR006151">
    <property type="entry name" value="Shikm_DH/Glu-tRNA_Rdtase"/>
</dbReference>
<evidence type="ECO:0000256" key="5">
    <source>
        <dbReference type="ARBA" id="ARBA00023002"/>
    </source>
</evidence>
<dbReference type="InterPro" id="IPR022893">
    <property type="entry name" value="Shikimate_DH_fam"/>
</dbReference>
<sequence length="265" mass="29054">MIQRFAVIGNPVEHSLSPLIHQLFAQQMNTALSYEKITGDSSIFERQIMTFFANQGKGLNVTVPYKQRAFELAQVRTSRCSLAGAANTLWMDEAVLYADNTDGAGLVRDLTPKFAIENKKILIIGAGGATRGILHPLLAMNPQSITVANRTVEKAEQLQQAFPQITVNSLARVNGFFDLIINATSASLDGHNLALPEELMSYRPFCYDLAYNLRDSTPFVRHAQAQGCGAVDGLGMLVEQAAEAFNIWHGFMPATAPVIQFLRPV</sequence>
<dbReference type="Gene3D" id="3.40.50.720">
    <property type="entry name" value="NAD(P)-binding Rossmann-like Domain"/>
    <property type="match status" value="1"/>
</dbReference>
<dbReference type="SUPFAM" id="SSF53223">
    <property type="entry name" value="Aminoacid dehydrogenase-like, N-terminal domain"/>
    <property type="match status" value="1"/>
</dbReference>
<dbReference type="RefSeq" id="WP_058493182.1">
    <property type="nucleotide sequence ID" value="NZ_CBCRUR010000001.1"/>
</dbReference>
<dbReference type="InterPro" id="IPR046346">
    <property type="entry name" value="Aminoacid_DH-like_N_sf"/>
</dbReference>
<comment type="similarity">
    <text evidence="8">Belongs to the shikimate dehydrogenase family.</text>
</comment>
<keyword evidence="6 8" id="KW-0057">Aromatic amino acid biosynthesis</keyword>
<keyword evidence="13" id="KW-1185">Reference proteome</keyword>
<dbReference type="FunFam" id="3.40.50.10860:FF:000006">
    <property type="entry name" value="Shikimate dehydrogenase (NADP(+))"/>
    <property type="match status" value="1"/>
</dbReference>
<feature type="binding site" evidence="8">
    <location>
        <position position="62"/>
    </location>
    <ligand>
        <name>shikimate</name>
        <dbReference type="ChEBI" id="CHEBI:36208"/>
    </ligand>
</feature>
<feature type="domain" description="Shikimate dehydrogenase substrate binding N-terminal" evidence="10">
    <location>
        <begin position="7"/>
        <end position="89"/>
    </location>
</feature>
<dbReference type="EC" id="1.1.1.25" evidence="2 8"/>
<evidence type="ECO:0000259" key="9">
    <source>
        <dbReference type="Pfam" id="PF01488"/>
    </source>
</evidence>
<keyword evidence="3 8" id="KW-0028">Amino-acid biosynthesis</keyword>
<proteinExistence type="inferred from homology"/>
<evidence type="ECO:0000256" key="6">
    <source>
        <dbReference type="ARBA" id="ARBA00023141"/>
    </source>
</evidence>
<dbReference type="GO" id="GO:0009073">
    <property type="term" value="P:aromatic amino acid family biosynthetic process"/>
    <property type="evidence" value="ECO:0007669"/>
    <property type="project" value="UniProtKB-KW"/>
</dbReference>
<dbReference type="Proteomes" id="UP000054662">
    <property type="component" value="Unassembled WGS sequence"/>
</dbReference>
<dbReference type="Pfam" id="PF18317">
    <property type="entry name" value="SDH_C"/>
    <property type="match status" value="1"/>
</dbReference>
<feature type="binding site" evidence="8">
    <location>
        <begin position="125"/>
        <end position="129"/>
    </location>
    <ligand>
        <name>NADP(+)</name>
        <dbReference type="ChEBI" id="CHEBI:58349"/>
    </ligand>
</feature>
<keyword evidence="5 8" id="KW-0560">Oxidoreductase</keyword>